<dbReference type="PANTHER" id="PTHR12604:SF2">
    <property type="entry name" value="X-RAY REPAIR CROSS-COMPLEMENTING PROTEIN 6"/>
    <property type="match status" value="1"/>
</dbReference>
<dbReference type="GO" id="GO:0005524">
    <property type="term" value="F:ATP binding"/>
    <property type="evidence" value="ECO:0007669"/>
    <property type="project" value="UniProtKB-KW"/>
</dbReference>
<dbReference type="GO" id="GO:0043564">
    <property type="term" value="C:Ku70:Ku80 complex"/>
    <property type="evidence" value="ECO:0007669"/>
    <property type="project" value="InterPro"/>
</dbReference>
<gene>
    <name evidence="19" type="ORF">PMKS-001662</name>
</gene>
<dbReference type="GO" id="GO:0042162">
    <property type="term" value="F:telomeric DNA binding"/>
    <property type="evidence" value="ECO:0007669"/>
    <property type="project" value="InterPro"/>
</dbReference>
<evidence type="ECO:0000256" key="3">
    <source>
        <dbReference type="ARBA" id="ARBA00005240"/>
    </source>
</evidence>
<dbReference type="EC" id="3.6.4.12" evidence="4"/>
<comment type="caution">
    <text evidence="19">The sequence shown here is derived from an EMBL/GenBank/DDBJ whole genome shotgun (WGS) entry which is preliminary data.</text>
</comment>
<feature type="domain" description="Ku" evidence="18">
    <location>
        <begin position="323"/>
        <end position="474"/>
    </location>
</feature>
<keyword evidence="14" id="KW-0234">DNA repair</keyword>
<evidence type="ECO:0000256" key="17">
    <source>
        <dbReference type="SAM" id="MobiDB-lite"/>
    </source>
</evidence>
<dbReference type="SMART" id="SM00559">
    <property type="entry name" value="Ku78"/>
    <property type="match status" value="1"/>
</dbReference>
<keyword evidence="5" id="KW-0158">Chromosome</keyword>
<sequence length="667" mass="76841">MNKSSIDDYDENGDEEVNNFKIHEGIILAVHLTNSMTEKMTAIFSTFLNLLITLTKTLPSTGLGLYIFNCAKESKASKDGNVDTPEGVYRVFRLQDLNQGMLKTLDRYLKNAVPTDTVINISFDNTEKWNNLLPIKDTDVNASFGQSLYSMLQQALLDFTNIPIRTEEYTSRKVFLFTDCQTPFNGQENIKQKIHSKLRDLNDFKITIYPFILKNEESTNSKLASDQIDEFKQLFDFPLDTDIEARKYLPAISEISLETLEEKIVKHATVRRTAFQCPLIFGDTKIIVRGVNPFTSVEWKKVKFYNNENRLRYVKKKNIPSSGNEADIANIDKVYQIADQYMGIEERIQAECMKFGESEKPILHVVGTRKFKYFNPSYTISKAVFVIAGEDENVENSVDHFAALYMSLCKKKMMVLCWGMPRKTSYPRFYYLIPTCITDSFGLTFEKYPHALAMVEFPFGNEVRKAPEYINKLDSLSELDDTHILDDLVQNLTLEKFEAFPNPSLSWKFKVMEDHILQREVPQPEAKAESYDGEEESSNFGEQQLELDEMHKQMLSLRRKLDNNESLQNLVKELQSRYNRISNYNELKRTTEKEGESPAKKAKGSKFSDPLTDAKAVIFYRECGLQNCTNEVLRNYIKSKGDFIKIGKTKGEMIDNVVSYLKSNQLL</sequence>
<evidence type="ECO:0000256" key="11">
    <source>
        <dbReference type="ARBA" id="ARBA00022895"/>
    </source>
</evidence>
<evidence type="ECO:0000256" key="9">
    <source>
        <dbReference type="ARBA" id="ARBA00022806"/>
    </source>
</evidence>
<feature type="region of interest" description="Disordered" evidence="17">
    <location>
        <begin position="520"/>
        <end position="541"/>
    </location>
</feature>
<keyword evidence="15" id="KW-0539">Nucleus</keyword>
<evidence type="ECO:0000313" key="19">
    <source>
        <dbReference type="EMBL" id="GAV28192.1"/>
    </source>
</evidence>
<keyword evidence="6" id="KW-0547">Nucleotide-binding</keyword>
<evidence type="ECO:0000256" key="1">
    <source>
        <dbReference type="ARBA" id="ARBA00004123"/>
    </source>
</evidence>
<keyword evidence="8" id="KW-0378">Hydrolase</keyword>
<keyword evidence="10" id="KW-0067">ATP-binding</keyword>
<dbReference type="GO" id="GO:0006303">
    <property type="term" value="P:double-strand break repair via nonhomologous end joining"/>
    <property type="evidence" value="ECO:0007669"/>
    <property type="project" value="InterPro"/>
</dbReference>
<dbReference type="InterPro" id="IPR036465">
    <property type="entry name" value="vWFA_dom_sf"/>
</dbReference>
<evidence type="ECO:0000256" key="15">
    <source>
        <dbReference type="ARBA" id="ARBA00023242"/>
    </source>
</evidence>
<evidence type="ECO:0000256" key="7">
    <source>
        <dbReference type="ARBA" id="ARBA00022763"/>
    </source>
</evidence>
<dbReference type="AlphaFoldDB" id="A0A1Q2YF62"/>
<evidence type="ECO:0000256" key="14">
    <source>
        <dbReference type="ARBA" id="ARBA00023204"/>
    </source>
</evidence>
<evidence type="ECO:0000256" key="6">
    <source>
        <dbReference type="ARBA" id="ARBA00022741"/>
    </source>
</evidence>
<dbReference type="Pfam" id="PF02735">
    <property type="entry name" value="Ku"/>
    <property type="match status" value="1"/>
</dbReference>
<proteinExistence type="inferred from homology"/>
<dbReference type="OrthoDB" id="3249161at2759"/>
<keyword evidence="20" id="KW-1185">Reference proteome</keyword>
<evidence type="ECO:0000313" key="20">
    <source>
        <dbReference type="Proteomes" id="UP000186136"/>
    </source>
</evidence>
<dbReference type="PANTHER" id="PTHR12604">
    <property type="entry name" value="KU AUTOANTIGEN DNA HELICASE"/>
    <property type="match status" value="1"/>
</dbReference>
<name>A0A1Q2YF62_9ASCO</name>
<evidence type="ECO:0000256" key="2">
    <source>
        <dbReference type="ARBA" id="ARBA00004574"/>
    </source>
</evidence>
<reference evidence="19 20" key="1">
    <citation type="submission" date="2016-08" db="EMBL/GenBank/DDBJ databases">
        <title>Whole genome shotgun sequence of Pichia membranifaciens KS47-1.</title>
        <authorList>
            <person name="Konishi M."/>
            <person name="Ishida M."/>
            <person name="Arakawa T."/>
            <person name="Kato Y."/>
            <person name="Horiuchi J."/>
        </authorList>
    </citation>
    <scope>NUCLEOTIDE SEQUENCE [LARGE SCALE GENOMIC DNA]</scope>
    <source>
        <strain evidence="19 20">KS47-1</strain>
    </source>
</reference>
<evidence type="ECO:0000256" key="12">
    <source>
        <dbReference type="ARBA" id="ARBA00023125"/>
    </source>
</evidence>
<evidence type="ECO:0000256" key="5">
    <source>
        <dbReference type="ARBA" id="ARBA00022454"/>
    </source>
</evidence>
<dbReference type="Gene3D" id="2.40.290.10">
    <property type="match status" value="1"/>
</dbReference>
<dbReference type="GO" id="GO:0003678">
    <property type="term" value="F:DNA helicase activity"/>
    <property type="evidence" value="ECO:0007669"/>
    <property type="project" value="UniProtKB-EC"/>
</dbReference>
<comment type="similarity">
    <text evidence="3">Belongs to the ku70 family.</text>
</comment>
<dbReference type="GO" id="GO:0000781">
    <property type="term" value="C:chromosome, telomeric region"/>
    <property type="evidence" value="ECO:0007669"/>
    <property type="project" value="UniProtKB-SubCell"/>
</dbReference>
<dbReference type="GO" id="GO:0000723">
    <property type="term" value="P:telomere maintenance"/>
    <property type="evidence" value="ECO:0007669"/>
    <property type="project" value="InterPro"/>
</dbReference>
<comment type="subcellular location">
    <subcellularLocation>
        <location evidence="2">Chromosome</location>
        <location evidence="2">Telomere</location>
    </subcellularLocation>
    <subcellularLocation>
        <location evidence="1">Nucleus</location>
    </subcellularLocation>
</comment>
<evidence type="ECO:0000256" key="13">
    <source>
        <dbReference type="ARBA" id="ARBA00023172"/>
    </source>
</evidence>
<feature type="region of interest" description="Disordered" evidence="17">
    <location>
        <begin position="586"/>
        <end position="607"/>
    </location>
</feature>
<feature type="coiled-coil region" evidence="16">
    <location>
        <begin position="547"/>
        <end position="584"/>
    </location>
</feature>
<dbReference type="PIRSF" id="PIRSF003033">
    <property type="entry name" value="Ku70"/>
    <property type="match status" value="1"/>
</dbReference>
<keyword evidence="11" id="KW-0779">Telomere</keyword>
<dbReference type="GO" id="GO:0003690">
    <property type="term" value="F:double-stranded DNA binding"/>
    <property type="evidence" value="ECO:0007669"/>
    <property type="project" value="TreeGrafter"/>
</dbReference>
<evidence type="ECO:0000259" key="18">
    <source>
        <dbReference type="SMART" id="SM00559"/>
    </source>
</evidence>
<dbReference type="SUPFAM" id="SSF53300">
    <property type="entry name" value="vWA-like"/>
    <property type="match status" value="1"/>
</dbReference>
<keyword evidence="12" id="KW-0238">DNA-binding</keyword>
<dbReference type="GO" id="GO:0016787">
    <property type="term" value="F:hydrolase activity"/>
    <property type="evidence" value="ECO:0007669"/>
    <property type="project" value="UniProtKB-KW"/>
</dbReference>
<keyword evidence="7" id="KW-0227">DNA damage</keyword>
<evidence type="ECO:0000256" key="16">
    <source>
        <dbReference type="SAM" id="Coils"/>
    </source>
</evidence>
<dbReference type="EMBL" id="BDGI01000061">
    <property type="protein sequence ID" value="GAV28192.1"/>
    <property type="molecule type" value="Genomic_DNA"/>
</dbReference>
<dbReference type="SUPFAM" id="SSF100939">
    <property type="entry name" value="SPOC domain-like"/>
    <property type="match status" value="1"/>
</dbReference>
<dbReference type="Proteomes" id="UP000186136">
    <property type="component" value="Unassembled WGS sequence"/>
</dbReference>
<keyword evidence="13" id="KW-0233">DNA recombination</keyword>
<accession>A0A1Q2YF62</accession>
<keyword evidence="16" id="KW-0175">Coiled coil</keyword>
<dbReference type="InterPro" id="IPR006165">
    <property type="entry name" value="Ku70"/>
</dbReference>
<dbReference type="Gene3D" id="3.40.50.410">
    <property type="entry name" value="von Willebrand factor, type A domain"/>
    <property type="match status" value="1"/>
</dbReference>
<protein>
    <recommendedName>
        <fullName evidence="4">DNA helicase</fullName>
        <ecNumber evidence="4">3.6.4.12</ecNumber>
    </recommendedName>
</protein>
<dbReference type="InterPro" id="IPR016194">
    <property type="entry name" value="SPOC-like_C_dom_sf"/>
</dbReference>
<evidence type="ECO:0000256" key="8">
    <source>
        <dbReference type="ARBA" id="ARBA00022801"/>
    </source>
</evidence>
<dbReference type="Pfam" id="PF03731">
    <property type="entry name" value="Ku_N"/>
    <property type="match status" value="1"/>
</dbReference>
<keyword evidence="9" id="KW-0347">Helicase</keyword>
<evidence type="ECO:0000256" key="10">
    <source>
        <dbReference type="ARBA" id="ARBA00022840"/>
    </source>
</evidence>
<dbReference type="GO" id="GO:0003684">
    <property type="term" value="F:damaged DNA binding"/>
    <property type="evidence" value="ECO:0007669"/>
    <property type="project" value="InterPro"/>
</dbReference>
<feature type="compositionally biased region" description="Basic and acidic residues" evidence="17">
    <location>
        <begin position="586"/>
        <end position="599"/>
    </location>
</feature>
<dbReference type="InterPro" id="IPR005161">
    <property type="entry name" value="Ku_N"/>
</dbReference>
<evidence type="ECO:0000256" key="4">
    <source>
        <dbReference type="ARBA" id="ARBA00012551"/>
    </source>
</evidence>
<dbReference type="GO" id="GO:0006310">
    <property type="term" value="P:DNA recombination"/>
    <property type="evidence" value="ECO:0007669"/>
    <property type="project" value="UniProtKB-KW"/>
</dbReference>
<dbReference type="InterPro" id="IPR006164">
    <property type="entry name" value="DNA_bd_Ku70/Ku80"/>
</dbReference>
<organism evidence="19 20">
    <name type="scientific">Pichia membranifaciens</name>
    <dbReference type="NCBI Taxonomy" id="4926"/>
    <lineage>
        <taxon>Eukaryota</taxon>
        <taxon>Fungi</taxon>
        <taxon>Dikarya</taxon>
        <taxon>Ascomycota</taxon>
        <taxon>Saccharomycotina</taxon>
        <taxon>Pichiomycetes</taxon>
        <taxon>Pichiales</taxon>
        <taxon>Pichiaceae</taxon>
        <taxon>Pichia</taxon>
    </lineage>
</organism>